<dbReference type="GO" id="GO:0005509">
    <property type="term" value="F:calcium ion binding"/>
    <property type="evidence" value="ECO:0007669"/>
    <property type="project" value="UniProtKB-UniRule"/>
</dbReference>
<evidence type="ECO:0000256" key="6">
    <source>
        <dbReference type="SAM" id="MobiDB-lite"/>
    </source>
</evidence>
<dbReference type="InterPro" id="IPR015919">
    <property type="entry name" value="Cadherin-like_sf"/>
</dbReference>
<evidence type="ECO:0000313" key="8">
    <source>
        <dbReference type="EMBL" id="KAB1256319.1"/>
    </source>
</evidence>
<dbReference type="GO" id="GO:0045296">
    <property type="term" value="F:cadherin binding"/>
    <property type="evidence" value="ECO:0007669"/>
    <property type="project" value="TreeGrafter"/>
</dbReference>
<dbReference type="PANTHER" id="PTHR24027">
    <property type="entry name" value="CADHERIN-23"/>
    <property type="match status" value="1"/>
</dbReference>
<dbReference type="GO" id="GO:0007043">
    <property type="term" value="P:cell-cell junction assembly"/>
    <property type="evidence" value="ECO:0007669"/>
    <property type="project" value="TreeGrafter"/>
</dbReference>
<dbReference type="SUPFAM" id="SSF49313">
    <property type="entry name" value="Cadherin-like"/>
    <property type="match status" value="1"/>
</dbReference>
<keyword evidence="2" id="KW-0677">Repeat</keyword>
<dbReference type="GO" id="GO:0044331">
    <property type="term" value="P:cell-cell adhesion mediated by cadherin"/>
    <property type="evidence" value="ECO:0007669"/>
    <property type="project" value="TreeGrafter"/>
</dbReference>
<evidence type="ECO:0000259" key="7">
    <source>
        <dbReference type="PROSITE" id="PS50268"/>
    </source>
</evidence>
<feature type="region of interest" description="Disordered" evidence="6">
    <location>
        <begin position="245"/>
        <end position="264"/>
    </location>
</feature>
<dbReference type="GO" id="GO:0007156">
    <property type="term" value="P:homophilic cell adhesion via plasma membrane adhesion molecules"/>
    <property type="evidence" value="ECO:0007669"/>
    <property type="project" value="InterPro"/>
</dbReference>
<dbReference type="GO" id="GO:0000902">
    <property type="term" value="P:cell morphogenesis"/>
    <property type="evidence" value="ECO:0007669"/>
    <property type="project" value="TreeGrafter"/>
</dbReference>
<dbReference type="GO" id="GO:0016339">
    <property type="term" value="P:calcium-dependent cell-cell adhesion via plasma membrane cell adhesion molecules"/>
    <property type="evidence" value="ECO:0007669"/>
    <property type="project" value="TreeGrafter"/>
</dbReference>
<dbReference type="Gene3D" id="2.60.40.60">
    <property type="entry name" value="Cadherins"/>
    <property type="match status" value="1"/>
</dbReference>
<proteinExistence type="predicted"/>
<dbReference type="PANTHER" id="PTHR24027:SF91">
    <property type="entry name" value="CADHERIN-7"/>
    <property type="match status" value="1"/>
</dbReference>
<dbReference type="GO" id="GO:0016477">
    <property type="term" value="P:cell migration"/>
    <property type="evidence" value="ECO:0007669"/>
    <property type="project" value="TreeGrafter"/>
</dbReference>
<dbReference type="GO" id="GO:0005912">
    <property type="term" value="C:adherens junction"/>
    <property type="evidence" value="ECO:0007669"/>
    <property type="project" value="TreeGrafter"/>
</dbReference>
<evidence type="ECO:0000256" key="3">
    <source>
        <dbReference type="ARBA" id="ARBA00022837"/>
    </source>
</evidence>
<dbReference type="Proteomes" id="UP000299084">
    <property type="component" value="Unassembled WGS sequence"/>
</dbReference>
<dbReference type="GO" id="GO:0034332">
    <property type="term" value="P:adherens junction organization"/>
    <property type="evidence" value="ECO:0007669"/>
    <property type="project" value="TreeGrafter"/>
</dbReference>
<keyword evidence="3 5" id="KW-0106">Calcium</keyword>
<gene>
    <name evidence="8" type="primary">Cadherin-7</name>
    <name evidence="8" type="ORF">Cadr_000027580</name>
</gene>
<dbReference type="PRINTS" id="PR00205">
    <property type="entry name" value="CADHERIN"/>
</dbReference>
<dbReference type="InterPro" id="IPR039808">
    <property type="entry name" value="Cadherin"/>
</dbReference>
<protein>
    <submittedName>
        <fullName evidence="8">Cadherin-7</fullName>
    </submittedName>
</protein>
<dbReference type="EMBL" id="JWIN03000030">
    <property type="protein sequence ID" value="KAB1256319.1"/>
    <property type="molecule type" value="Genomic_DNA"/>
</dbReference>
<dbReference type="GO" id="GO:0008013">
    <property type="term" value="F:beta-catenin binding"/>
    <property type="evidence" value="ECO:0007669"/>
    <property type="project" value="TreeGrafter"/>
</dbReference>
<evidence type="ECO:0000313" key="9">
    <source>
        <dbReference type="Proteomes" id="UP000299084"/>
    </source>
</evidence>
<dbReference type="SMART" id="SM00112">
    <property type="entry name" value="CA"/>
    <property type="match status" value="1"/>
</dbReference>
<name>A0A5N4CBI4_CAMDR</name>
<accession>A0A5N4CBI4</accession>
<feature type="region of interest" description="Disordered" evidence="6">
    <location>
        <begin position="42"/>
        <end position="70"/>
    </location>
</feature>
<dbReference type="CDD" id="cd11304">
    <property type="entry name" value="Cadherin_repeat"/>
    <property type="match status" value="1"/>
</dbReference>
<comment type="subcellular location">
    <subcellularLocation>
        <location evidence="1">Membrane</location>
    </subcellularLocation>
</comment>
<dbReference type="Pfam" id="PF00028">
    <property type="entry name" value="Cadherin"/>
    <property type="match status" value="1"/>
</dbReference>
<dbReference type="GO" id="GO:0016342">
    <property type="term" value="C:catenin complex"/>
    <property type="evidence" value="ECO:0007669"/>
    <property type="project" value="TreeGrafter"/>
</dbReference>
<dbReference type="InterPro" id="IPR020894">
    <property type="entry name" value="Cadherin_CS"/>
</dbReference>
<evidence type="ECO:0000256" key="4">
    <source>
        <dbReference type="ARBA" id="ARBA00023136"/>
    </source>
</evidence>
<evidence type="ECO:0000256" key="5">
    <source>
        <dbReference type="PROSITE-ProRule" id="PRU00043"/>
    </source>
</evidence>
<feature type="compositionally biased region" description="Basic and acidic residues" evidence="6">
    <location>
        <begin position="45"/>
        <end position="70"/>
    </location>
</feature>
<feature type="region of interest" description="Disordered" evidence="6">
    <location>
        <begin position="130"/>
        <end position="151"/>
    </location>
</feature>
<dbReference type="PROSITE" id="PS00232">
    <property type="entry name" value="CADHERIN_1"/>
    <property type="match status" value="1"/>
</dbReference>
<organism evidence="8 9">
    <name type="scientific">Camelus dromedarius</name>
    <name type="common">Dromedary</name>
    <name type="synonym">Arabian camel</name>
    <dbReference type="NCBI Taxonomy" id="9838"/>
    <lineage>
        <taxon>Eukaryota</taxon>
        <taxon>Metazoa</taxon>
        <taxon>Chordata</taxon>
        <taxon>Craniata</taxon>
        <taxon>Vertebrata</taxon>
        <taxon>Euteleostomi</taxon>
        <taxon>Mammalia</taxon>
        <taxon>Eutheria</taxon>
        <taxon>Laurasiatheria</taxon>
        <taxon>Artiodactyla</taxon>
        <taxon>Tylopoda</taxon>
        <taxon>Camelidae</taxon>
        <taxon>Camelus</taxon>
    </lineage>
</organism>
<evidence type="ECO:0000256" key="1">
    <source>
        <dbReference type="ARBA" id="ARBA00004370"/>
    </source>
</evidence>
<keyword evidence="9" id="KW-1185">Reference proteome</keyword>
<feature type="domain" description="Cadherin" evidence="7">
    <location>
        <begin position="186"/>
        <end position="244"/>
    </location>
</feature>
<sequence length="264" mass="29455">MGVGGLDLPYSWTTDGPLRRSRGRDQGNCVWPHGAPCLELGVKPIDQRESERERKREKERGGRRERRKEHMTALGFKERSGWGRVACPLLPCVLPCSHFCCPHFSGHRPSLRGGIPLQGVEREHLHRGYSSVGESLRDAGGTKAASSKTTREGWNLPGFPCSTSCSDVRQGQLQLGNVNRQVLSIFIIDENTGDIHATKRLDREEQAYYTLRAQALDRLTNKPVEPESEFVIKIQDINDNEPRFLDGPYTAGVPEMQTPSGQPG</sequence>
<dbReference type="AlphaFoldDB" id="A0A5N4CBI4"/>
<dbReference type="PROSITE" id="PS50268">
    <property type="entry name" value="CADHERIN_2"/>
    <property type="match status" value="1"/>
</dbReference>
<dbReference type="InterPro" id="IPR002126">
    <property type="entry name" value="Cadherin-like_dom"/>
</dbReference>
<reference evidence="8 9" key="1">
    <citation type="journal article" date="2019" name="Mol. Ecol. Resour.">
        <title>Improving Illumina assemblies with Hi-C and long reads: an example with the North African dromedary.</title>
        <authorList>
            <person name="Elbers J.P."/>
            <person name="Rogers M.F."/>
            <person name="Perelman P.L."/>
            <person name="Proskuryakova A.A."/>
            <person name="Serdyukova N.A."/>
            <person name="Johnson W.E."/>
            <person name="Horin P."/>
            <person name="Corander J."/>
            <person name="Murphy D."/>
            <person name="Burger P.A."/>
        </authorList>
    </citation>
    <scope>NUCLEOTIDE SEQUENCE [LARGE SCALE GENOMIC DNA]</scope>
    <source>
        <strain evidence="8">Drom800</strain>
        <tissue evidence="8">Blood</tissue>
    </source>
</reference>
<keyword evidence="4" id="KW-0472">Membrane</keyword>
<comment type="caution">
    <text evidence="8">The sequence shown here is derived from an EMBL/GenBank/DDBJ whole genome shotgun (WGS) entry which is preliminary data.</text>
</comment>
<dbReference type="FunFam" id="2.60.40.60:FF:000009">
    <property type="entry name" value="Cadherin 24"/>
    <property type="match status" value="1"/>
</dbReference>
<evidence type="ECO:0000256" key="2">
    <source>
        <dbReference type="ARBA" id="ARBA00022737"/>
    </source>
</evidence>